<comment type="caution">
    <text evidence="2">The sequence shown here is derived from an EMBL/GenBank/DDBJ whole genome shotgun (WGS) entry which is preliminary data.</text>
</comment>
<organism evidence="2 3">
    <name type="scientific">Microvirga subterranea</name>
    <dbReference type="NCBI Taxonomy" id="186651"/>
    <lineage>
        <taxon>Bacteria</taxon>
        <taxon>Pseudomonadati</taxon>
        <taxon>Pseudomonadota</taxon>
        <taxon>Alphaproteobacteria</taxon>
        <taxon>Hyphomicrobiales</taxon>
        <taxon>Methylobacteriaceae</taxon>
        <taxon>Microvirga</taxon>
    </lineage>
</organism>
<feature type="transmembrane region" description="Helical" evidence="1">
    <location>
        <begin position="22"/>
        <end position="43"/>
    </location>
</feature>
<evidence type="ECO:0000313" key="3">
    <source>
        <dbReference type="Proteomes" id="UP000254925"/>
    </source>
</evidence>
<keyword evidence="1" id="KW-0812">Transmembrane</keyword>
<protein>
    <submittedName>
        <fullName evidence="2">Uncharacterized protein</fullName>
    </submittedName>
</protein>
<keyword evidence="1" id="KW-1133">Transmembrane helix</keyword>
<dbReference type="OrthoDB" id="8021345at2"/>
<sequence>MEPQAYSAFADLLNKFHTSSEAIQALWLLLVPATILGIAWLVLRTLRDIAALRTPPPEAPKSLLVYGVAQDEDGRWLVIRHGAEPIPLDRSNPPRELAELD</sequence>
<evidence type="ECO:0000313" key="2">
    <source>
        <dbReference type="EMBL" id="RDI58057.1"/>
    </source>
</evidence>
<keyword evidence="3" id="KW-1185">Reference proteome</keyword>
<accession>A0A370HIP1</accession>
<evidence type="ECO:0000256" key="1">
    <source>
        <dbReference type="SAM" id="Phobius"/>
    </source>
</evidence>
<dbReference type="AlphaFoldDB" id="A0A370HIP1"/>
<dbReference type="EMBL" id="QQBB01000006">
    <property type="protein sequence ID" value="RDI58057.1"/>
    <property type="molecule type" value="Genomic_DNA"/>
</dbReference>
<dbReference type="Proteomes" id="UP000254925">
    <property type="component" value="Unassembled WGS sequence"/>
</dbReference>
<proteinExistence type="predicted"/>
<gene>
    <name evidence="2" type="ORF">DES45_106371</name>
</gene>
<keyword evidence="1" id="KW-0472">Membrane</keyword>
<name>A0A370HIP1_9HYPH</name>
<reference evidence="2 3" key="1">
    <citation type="submission" date="2018-07" db="EMBL/GenBank/DDBJ databases">
        <title>Genomic Encyclopedia of Type Strains, Phase IV (KMG-IV): sequencing the most valuable type-strain genomes for metagenomic binning, comparative biology and taxonomic classification.</title>
        <authorList>
            <person name="Goeker M."/>
        </authorList>
    </citation>
    <scope>NUCLEOTIDE SEQUENCE [LARGE SCALE GENOMIC DNA]</scope>
    <source>
        <strain evidence="2 3">DSM 14364</strain>
    </source>
</reference>